<dbReference type="AlphaFoldDB" id="A0AAN8ZLI8"/>
<keyword evidence="2" id="KW-1185">Reference proteome</keyword>
<protein>
    <submittedName>
        <fullName evidence="1">Uncharacterized protein</fullName>
    </submittedName>
</protein>
<sequence length="89" mass="9823">MFTLNEGPYFTKMQMKTSGLDHGLSVLKLSTLMTGICVVESHQWKAQAGNVCVSSFDRRCSGICNSVEKIKYVHSRCGEGDEALWSAAF</sequence>
<dbReference type="Proteomes" id="UP001370490">
    <property type="component" value="Unassembled WGS sequence"/>
</dbReference>
<evidence type="ECO:0000313" key="2">
    <source>
        <dbReference type="Proteomes" id="UP001370490"/>
    </source>
</evidence>
<reference evidence="1 2" key="1">
    <citation type="submission" date="2023-12" db="EMBL/GenBank/DDBJ databases">
        <title>A high-quality genome assembly for Dillenia turbinata (Dilleniales).</title>
        <authorList>
            <person name="Chanderbali A."/>
        </authorList>
    </citation>
    <scope>NUCLEOTIDE SEQUENCE [LARGE SCALE GENOMIC DNA]</scope>
    <source>
        <strain evidence="1">LSX21</strain>
        <tissue evidence="1">Leaf</tissue>
    </source>
</reference>
<organism evidence="1 2">
    <name type="scientific">Dillenia turbinata</name>
    <dbReference type="NCBI Taxonomy" id="194707"/>
    <lineage>
        <taxon>Eukaryota</taxon>
        <taxon>Viridiplantae</taxon>
        <taxon>Streptophyta</taxon>
        <taxon>Embryophyta</taxon>
        <taxon>Tracheophyta</taxon>
        <taxon>Spermatophyta</taxon>
        <taxon>Magnoliopsida</taxon>
        <taxon>eudicotyledons</taxon>
        <taxon>Gunneridae</taxon>
        <taxon>Pentapetalae</taxon>
        <taxon>Dilleniales</taxon>
        <taxon>Dilleniaceae</taxon>
        <taxon>Dillenia</taxon>
    </lineage>
</organism>
<comment type="caution">
    <text evidence="1">The sequence shown here is derived from an EMBL/GenBank/DDBJ whole genome shotgun (WGS) entry which is preliminary data.</text>
</comment>
<evidence type="ECO:0000313" key="1">
    <source>
        <dbReference type="EMBL" id="KAK6938475.1"/>
    </source>
</evidence>
<accession>A0AAN8ZLI8</accession>
<name>A0AAN8ZLI8_9MAGN</name>
<gene>
    <name evidence="1" type="ORF">RJ641_031983</name>
</gene>
<dbReference type="EMBL" id="JBAMMX010000006">
    <property type="protein sequence ID" value="KAK6938475.1"/>
    <property type="molecule type" value="Genomic_DNA"/>
</dbReference>
<proteinExistence type="predicted"/>